<feature type="transmembrane region" description="Helical" evidence="8">
    <location>
        <begin position="49"/>
        <end position="70"/>
    </location>
</feature>
<evidence type="ECO:0000256" key="4">
    <source>
        <dbReference type="ARBA" id="ARBA00022984"/>
    </source>
</evidence>
<evidence type="ECO:0000313" key="9">
    <source>
        <dbReference type="EMBL" id="MBM7657678.1"/>
    </source>
</evidence>
<protein>
    <recommendedName>
        <fullName evidence="2 7">Glutamate racemase</fullName>
        <ecNumber evidence="2 7">5.1.1.3</ecNumber>
    </recommendedName>
</protein>
<dbReference type="PANTHER" id="PTHR21198:SF3">
    <property type="entry name" value="GLUTAMATE RACEMASE"/>
    <property type="match status" value="1"/>
</dbReference>
<evidence type="ECO:0000256" key="2">
    <source>
        <dbReference type="ARBA" id="ARBA00013090"/>
    </source>
</evidence>
<dbReference type="Pfam" id="PF01177">
    <property type="entry name" value="Asp_Glu_race"/>
    <property type="match status" value="1"/>
</dbReference>
<keyword evidence="4 7" id="KW-0573">Peptidoglycan synthesis</keyword>
<feature type="binding site" evidence="7">
    <location>
        <begin position="149"/>
        <end position="150"/>
    </location>
    <ligand>
        <name>substrate</name>
    </ligand>
</feature>
<keyword evidence="5 7" id="KW-0413">Isomerase</keyword>
<dbReference type="PANTHER" id="PTHR21198">
    <property type="entry name" value="GLUTAMATE RACEMASE"/>
    <property type="match status" value="1"/>
</dbReference>
<comment type="catalytic activity">
    <reaction evidence="1 7">
        <text>L-glutamate = D-glutamate</text>
        <dbReference type="Rhea" id="RHEA:12813"/>
        <dbReference type="ChEBI" id="CHEBI:29985"/>
        <dbReference type="ChEBI" id="CHEBI:29986"/>
        <dbReference type="EC" id="5.1.1.3"/>
    </reaction>
</comment>
<dbReference type="Proteomes" id="UP000823201">
    <property type="component" value="Unassembled WGS sequence"/>
</dbReference>
<evidence type="ECO:0000313" key="10">
    <source>
        <dbReference type="Proteomes" id="UP000823201"/>
    </source>
</evidence>
<keyword evidence="8" id="KW-1133">Transmembrane helix</keyword>
<feature type="binding site" evidence="7">
    <location>
        <begin position="117"/>
        <end position="118"/>
    </location>
    <ligand>
        <name>substrate</name>
    </ligand>
</feature>
<dbReference type="InterPro" id="IPR015942">
    <property type="entry name" value="Asp/Glu/hydantoin_racemase"/>
</dbReference>
<proteinExistence type="inferred from homology"/>
<feature type="binding site" evidence="7">
    <location>
        <begin position="85"/>
        <end position="86"/>
    </location>
    <ligand>
        <name>substrate</name>
    </ligand>
</feature>
<dbReference type="EMBL" id="JAFBEV010000007">
    <property type="protein sequence ID" value="MBM7657678.1"/>
    <property type="molecule type" value="Genomic_DNA"/>
</dbReference>
<dbReference type="InterPro" id="IPR018187">
    <property type="entry name" value="Asp/Glu_racemase_AS_1"/>
</dbReference>
<keyword evidence="8" id="KW-0812">Transmembrane</keyword>
<dbReference type="HAMAP" id="MF_00258">
    <property type="entry name" value="Glu_racemase"/>
    <property type="match status" value="1"/>
</dbReference>
<dbReference type="EC" id="5.1.1.3" evidence="2 7"/>
<evidence type="ECO:0000256" key="7">
    <source>
        <dbReference type="HAMAP-Rule" id="MF_00258"/>
    </source>
</evidence>
<sequence length="337" mass="37064">MSEEAHGSPAASEQPARNFCKKGLGYAKLIPLMGNKQGIAPVPSLKTVVHVWIILMSAARPGIIIAIVVIKSVWSVNTLKIAFFDSGIGGLTVLHQARKILPDEDYLFYADTAHVPYGEKSKEEVRAFVLEAADFIASQSVKALVVACNTATSIAIEELRRTYAFPIIGIEPAVKPAVQVSTRKRRKVLVLATELTLKEAKFHHLVERIDHDEIVDSLPLPGLVRFAERFVFDPEQVIPYLKKAASGLNLSEYGTVVLGCTHFPLFKDSIRQIFPEDTDIIDGSIGTSNHLRHQLAERGEIGGGAGAITFYRSGIAVADPQLLSHYHDIFKRLDDLY</sequence>
<evidence type="ECO:0000256" key="3">
    <source>
        <dbReference type="ARBA" id="ARBA00022960"/>
    </source>
</evidence>
<feature type="binding site" evidence="7">
    <location>
        <begin position="261"/>
        <end position="262"/>
    </location>
    <ligand>
        <name>substrate</name>
    </ligand>
</feature>
<gene>
    <name evidence="7" type="primary">murI</name>
    <name evidence="9" type="ORF">JOC27_001127</name>
</gene>
<reference evidence="9 10" key="1">
    <citation type="submission" date="2021-01" db="EMBL/GenBank/DDBJ databases">
        <title>Genomic Encyclopedia of Type Strains, Phase IV (KMG-IV): sequencing the most valuable type-strain genomes for metagenomic binning, comparative biology and taxonomic classification.</title>
        <authorList>
            <person name="Goeker M."/>
        </authorList>
    </citation>
    <scope>NUCLEOTIDE SEQUENCE [LARGE SCALE GENOMIC DNA]</scope>
    <source>
        <strain evidence="9 10">DSM 100968</strain>
    </source>
</reference>
<comment type="caution">
    <text evidence="9">The sequence shown here is derived from an EMBL/GenBank/DDBJ whole genome shotgun (WGS) entry which is preliminary data.</text>
</comment>
<comment type="pathway">
    <text evidence="7">Cell wall biogenesis; peptidoglycan biosynthesis.</text>
</comment>
<dbReference type="InterPro" id="IPR004391">
    <property type="entry name" value="Glu_race"/>
</dbReference>
<evidence type="ECO:0000256" key="5">
    <source>
        <dbReference type="ARBA" id="ARBA00023235"/>
    </source>
</evidence>
<organism evidence="9 10">
    <name type="scientific">Sporolactobacillus spathodeae</name>
    <dbReference type="NCBI Taxonomy" id="1465502"/>
    <lineage>
        <taxon>Bacteria</taxon>
        <taxon>Bacillati</taxon>
        <taxon>Bacillota</taxon>
        <taxon>Bacilli</taxon>
        <taxon>Bacillales</taxon>
        <taxon>Sporolactobacillaceae</taxon>
        <taxon>Sporolactobacillus</taxon>
    </lineage>
</organism>
<comment type="similarity">
    <text evidence="7">Belongs to the aspartate/glutamate racemases family.</text>
</comment>
<feature type="active site" description="Proton donor/acceptor" evidence="7">
    <location>
        <position position="260"/>
    </location>
</feature>
<dbReference type="InterPro" id="IPR001920">
    <property type="entry name" value="Asp/Glu_race"/>
</dbReference>
<keyword evidence="10" id="KW-1185">Reference proteome</keyword>
<feature type="active site" description="Proton donor/acceptor" evidence="7">
    <location>
        <position position="148"/>
    </location>
</feature>
<keyword evidence="6 7" id="KW-0961">Cell wall biogenesis/degradation</keyword>
<comment type="function">
    <text evidence="7">Provides the (R)-glutamate required for cell wall biosynthesis.</text>
</comment>
<evidence type="ECO:0000256" key="1">
    <source>
        <dbReference type="ARBA" id="ARBA00001602"/>
    </source>
</evidence>
<keyword evidence="8" id="KW-0472">Membrane</keyword>
<keyword evidence="3 7" id="KW-0133">Cell shape</keyword>
<dbReference type="PROSITE" id="PS00923">
    <property type="entry name" value="ASP_GLU_RACEMASE_1"/>
    <property type="match status" value="1"/>
</dbReference>
<dbReference type="SUPFAM" id="SSF53681">
    <property type="entry name" value="Aspartate/glutamate racemase"/>
    <property type="match status" value="2"/>
</dbReference>
<evidence type="ECO:0000256" key="6">
    <source>
        <dbReference type="ARBA" id="ARBA00023316"/>
    </source>
</evidence>
<evidence type="ECO:0000256" key="8">
    <source>
        <dbReference type="SAM" id="Phobius"/>
    </source>
</evidence>
<dbReference type="NCBIfam" id="TIGR00067">
    <property type="entry name" value="glut_race"/>
    <property type="match status" value="1"/>
</dbReference>
<name>A0ABS2Q7B3_9BACL</name>
<dbReference type="GO" id="GO:0008881">
    <property type="term" value="F:glutamate racemase activity"/>
    <property type="evidence" value="ECO:0007669"/>
    <property type="project" value="UniProtKB-EC"/>
</dbReference>
<dbReference type="Gene3D" id="3.40.50.1860">
    <property type="match status" value="2"/>
</dbReference>
<accession>A0ABS2Q7B3</accession>